<organism evidence="14 15">
    <name type="scientific">Riccia sorocarpa</name>
    <dbReference type="NCBI Taxonomy" id="122646"/>
    <lineage>
        <taxon>Eukaryota</taxon>
        <taxon>Viridiplantae</taxon>
        <taxon>Streptophyta</taxon>
        <taxon>Embryophyta</taxon>
        <taxon>Marchantiophyta</taxon>
        <taxon>Marchantiopsida</taxon>
        <taxon>Marchantiidae</taxon>
        <taxon>Marchantiales</taxon>
        <taxon>Ricciaceae</taxon>
        <taxon>Riccia</taxon>
    </lineage>
</organism>
<evidence type="ECO:0000256" key="2">
    <source>
        <dbReference type="ARBA" id="ARBA00004430"/>
    </source>
</evidence>
<dbReference type="InterPro" id="IPR041476">
    <property type="entry name" value="TRAF3IP1_C"/>
</dbReference>
<dbReference type="Gene3D" id="1.10.418.50">
    <property type="entry name" value="Microtubule-binding protein MIP-T3"/>
    <property type="match status" value="1"/>
</dbReference>
<dbReference type="Pfam" id="PF10243">
    <property type="entry name" value="MIP-T3"/>
    <property type="match status" value="1"/>
</dbReference>
<gene>
    <name evidence="14" type="ORF">R1sor_018427</name>
</gene>
<keyword evidence="4" id="KW-0970">Cilium biogenesis/degradation</keyword>
<evidence type="ECO:0000256" key="9">
    <source>
        <dbReference type="ARBA" id="ARBA00070492"/>
    </source>
</evidence>
<evidence type="ECO:0000313" key="14">
    <source>
        <dbReference type="EMBL" id="KAL3700405.1"/>
    </source>
</evidence>
<dbReference type="InterPro" id="IPR018799">
    <property type="entry name" value="TRAF3IP1"/>
</dbReference>
<evidence type="ECO:0000256" key="3">
    <source>
        <dbReference type="ARBA" id="ARBA00022490"/>
    </source>
</evidence>
<keyword evidence="3" id="KW-0963">Cytoplasm</keyword>
<evidence type="ECO:0000256" key="1">
    <source>
        <dbReference type="ARBA" id="ARBA00004120"/>
    </source>
</evidence>
<feature type="compositionally biased region" description="Low complexity" evidence="11">
    <location>
        <begin position="312"/>
        <end position="324"/>
    </location>
</feature>
<dbReference type="Proteomes" id="UP001633002">
    <property type="component" value="Unassembled WGS sequence"/>
</dbReference>
<feature type="region of interest" description="Disordered" evidence="11">
    <location>
        <begin position="183"/>
        <end position="222"/>
    </location>
</feature>
<feature type="compositionally biased region" description="Basic and acidic residues" evidence="11">
    <location>
        <begin position="296"/>
        <end position="310"/>
    </location>
</feature>
<dbReference type="PANTHER" id="PTHR31363:SF0">
    <property type="entry name" value="TRAF3-INTERACTING PROTEIN 1"/>
    <property type="match status" value="1"/>
</dbReference>
<keyword evidence="5 10" id="KW-0175">Coiled coil</keyword>
<dbReference type="GO" id="GO:0048513">
    <property type="term" value="P:animal organ development"/>
    <property type="evidence" value="ECO:0007669"/>
    <property type="project" value="UniProtKB-ARBA"/>
</dbReference>
<dbReference type="Pfam" id="PF17749">
    <property type="entry name" value="MIP-T3_C"/>
    <property type="match status" value="1"/>
</dbReference>
<evidence type="ECO:0000256" key="4">
    <source>
        <dbReference type="ARBA" id="ARBA00022794"/>
    </source>
</evidence>
<dbReference type="PANTHER" id="PTHR31363">
    <property type="entry name" value="TRAF3-INTERACTING PROTEIN 1"/>
    <property type="match status" value="1"/>
</dbReference>
<feature type="domain" description="TRAF3-interacting protein 1 N-terminal" evidence="12">
    <location>
        <begin position="3"/>
        <end position="116"/>
    </location>
</feature>
<feature type="domain" description="TRAF3-interacting protein 1 C-terminal" evidence="13">
    <location>
        <begin position="469"/>
        <end position="628"/>
    </location>
</feature>
<comment type="caution">
    <text evidence="14">The sequence shown here is derived from an EMBL/GenBank/DDBJ whole genome shotgun (WGS) entry which is preliminary data.</text>
</comment>
<dbReference type="AlphaFoldDB" id="A0ABD3ID85"/>
<dbReference type="GO" id="GO:0070507">
    <property type="term" value="P:regulation of microtubule cytoskeleton organization"/>
    <property type="evidence" value="ECO:0007669"/>
    <property type="project" value="UniProtKB-ARBA"/>
</dbReference>
<dbReference type="InterPro" id="IPR040468">
    <property type="entry name" value="TRAF3IP1_N"/>
</dbReference>
<proteinExistence type="inferred from homology"/>
<evidence type="ECO:0000259" key="12">
    <source>
        <dbReference type="Pfam" id="PF10243"/>
    </source>
</evidence>
<keyword evidence="15" id="KW-1185">Reference proteome</keyword>
<name>A0ABD3ID85_9MARC</name>
<evidence type="ECO:0000256" key="5">
    <source>
        <dbReference type="ARBA" id="ARBA00023054"/>
    </source>
</evidence>
<evidence type="ECO:0000313" key="15">
    <source>
        <dbReference type="Proteomes" id="UP001633002"/>
    </source>
</evidence>
<evidence type="ECO:0000259" key="13">
    <source>
        <dbReference type="Pfam" id="PF17749"/>
    </source>
</evidence>
<sequence>MEFWEPTQRVLQGDPPLVRRPKLTDALLKKPPFRFLHDVISELCRQTGFAQGLFTPEELISTNIKDKESKVAYLWKIIDCVGITLNTNVPVRPQKIVAGLEPEQTNVFLQMLAAATMVDRRQSEMAVVCVLAGQKQPSSSHSGLEWIQLISEAMSAQDAMKASEQPPLNVEAYQQVLKVADRDESSLQRLGDGNTAMECDATEMGSANKPLWTDSSRNSEREQLEQQMVRIGLDNKQLNADVDLEDTLGSSKYPKAESVPTPAVPRGIGNLATDLPATERPSSKDNTPTRSRQSRRQNEEKGESAAKRIDVPGLPQAAPLAATPPREETRAYSAAPSGCEAQEASVIGGGTPAPTASTTPRLSTPSVFPGSTASLSGLRPQSARPQSARKAPPVIRSVLDKVGAKEMKGMILERPASARMRREEMPANIPTKKPSILLDADFSDDEHENVPVLLPPPSIPETTVLTSVEDAGKLVRNILENKQLDTAEKGELGEEIGDAEETGIILGPIRGTASKKGDVQSQKDEIQKLRAAIQSLCKVVNPLGKSVDHLQEDAEIMRKEYQFWIKERENYSVRVGEEKRITEEMLQAEADRALELDEEIKQQNQRLLSLKAQILRNDETIMRLLRTVTSRTTRYV</sequence>
<reference evidence="14 15" key="1">
    <citation type="submission" date="2024-09" db="EMBL/GenBank/DDBJ databases">
        <title>Chromosome-scale assembly of Riccia sorocarpa.</title>
        <authorList>
            <person name="Paukszto L."/>
        </authorList>
    </citation>
    <scope>NUCLEOTIDE SEQUENCE [LARGE SCALE GENOMIC DNA]</scope>
    <source>
        <strain evidence="14">LP-2024</strain>
        <tissue evidence="14">Aerial parts of the thallus</tissue>
    </source>
</reference>
<dbReference type="GO" id="GO:0030030">
    <property type="term" value="P:cell projection organization"/>
    <property type="evidence" value="ECO:0007669"/>
    <property type="project" value="UniProtKB-KW"/>
</dbReference>
<comment type="subcellular location">
    <subcellularLocation>
        <location evidence="2">Cytoplasm</location>
        <location evidence="2">Cytoskeleton</location>
        <location evidence="2">Cilium axoneme</location>
    </subcellularLocation>
    <subcellularLocation>
        <location evidence="1">Cytoplasm</location>
        <location evidence="1">Cytoskeleton</location>
        <location evidence="1">Cilium basal body</location>
    </subcellularLocation>
</comment>
<evidence type="ECO:0000256" key="8">
    <source>
        <dbReference type="ARBA" id="ARBA00043971"/>
    </source>
</evidence>
<feature type="region of interest" description="Disordered" evidence="11">
    <location>
        <begin position="248"/>
        <end position="393"/>
    </location>
</feature>
<feature type="coiled-coil region" evidence="10">
    <location>
        <begin position="519"/>
        <end position="613"/>
    </location>
</feature>
<comment type="similarity">
    <text evidence="8">Belongs to the TRAF3IP1 family.</text>
</comment>
<dbReference type="InterPro" id="IPR042576">
    <property type="entry name" value="TRAF3IP1_N_sf"/>
</dbReference>
<evidence type="ECO:0000256" key="7">
    <source>
        <dbReference type="ARBA" id="ARBA00023273"/>
    </source>
</evidence>
<dbReference type="GO" id="GO:0048731">
    <property type="term" value="P:system development"/>
    <property type="evidence" value="ECO:0007669"/>
    <property type="project" value="UniProtKB-ARBA"/>
</dbReference>
<evidence type="ECO:0000256" key="10">
    <source>
        <dbReference type="SAM" id="Coils"/>
    </source>
</evidence>
<evidence type="ECO:0000256" key="11">
    <source>
        <dbReference type="SAM" id="MobiDB-lite"/>
    </source>
</evidence>
<dbReference type="EMBL" id="JBJQOH010000001">
    <property type="protein sequence ID" value="KAL3700405.1"/>
    <property type="molecule type" value="Genomic_DNA"/>
</dbReference>
<accession>A0ABD3ID85</accession>
<keyword evidence="7" id="KW-0966">Cell projection</keyword>
<feature type="compositionally biased region" description="Low complexity" evidence="11">
    <location>
        <begin position="352"/>
        <end position="366"/>
    </location>
</feature>
<protein>
    <recommendedName>
        <fullName evidence="9">TRAF3-interacting protein 1</fullName>
    </recommendedName>
</protein>
<dbReference type="GO" id="GO:0005930">
    <property type="term" value="C:axoneme"/>
    <property type="evidence" value="ECO:0007669"/>
    <property type="project" value="UniProtKB-SubCell"/>
</dbReference>
<dbReference type="FunFam" id="1.10.418.50:FF:000001">
    <property type="entry name" value="TRAF3-interacting protein 1 isoform X1"/>
    <property type="match status" value="1"/>
</dbReference>
<evidence type="ECO:0000256" key="6">
    <source>
        <dbReference type="ARBA" id="ARBA00023212"/>
    </source>
</evidence>
<keyword evidence="6" id="KW-0206">Cytoskeleton</keyword>